<keyword evidence="3" id="KW-1185">Reference proteome</keyword>
<name>A0A8H6XPN1_9AGAR</name>
<evidence type="ECO:0000313" key="2">
    <source>
        <dbReference type="EMBL" id="KAF7344179.1"/>
    </source>
</evidence>
<protein>
    <submittedName>
        <fullName evidence="2">Uncharacterized protein</fullName>
    </submittedName>
</protein>
<dbReference type="Proteomes" id="UP000620124">
    <property type="component" value="Unassembled WGS sequence"/>
</dbReference>
<dbReference type="OrthoDB" id="3256306at2759"/>
<gene>
    <name evidence="2" type="ORF">MVEN_01708300</name>
</gene>
<evidence type="ECO:0000256" key="1">
    <source>
        <dbReference type="SAM" id="SignalP"/>
    </source>
</evidence>
<accession>A0A8H6XPN1</accession>
<comment type="caution">
    <text evidence="2">The sequence shown here is derived from an EMBL/GenBank/DDBJ whole genome shotgun (WGS) entry which is preliminary data.</text>
</comment>
<dbReference type="AlphaFoldDB" id="A0A8H6XPN1"/>
<feature type="signal peptide" evidence="1">
    <location>
        <begin position="1"/>
        <end position="24"/>
    </location>
</feature>
<sequence length="301" mass="32225">MLLKMRVFITAATVLTSLLSLTLAVPAPADSAAITDVSTGIATPGGARENSSIIEIPDDASITYVGDQLQVLDANGTILHTFPVEEEPTPTAAAAPALKTGWITFASWMNNGDSPIKTFSTTWKVPPEPQAKDGQTVFLFNSIEPGKQNAIIQPVLQFGTSRAGGGAYWSVASWWVGPKHTFHTKLVKVNPGATLHGLITLTAHNGNKFNYNSKFTNVKGTSLNVKNVAELKWATETLEAYSIKKRADYPAGKTVWSGINLKLANGNVPSVKWDTAQDLKDGVKTTVNKDGAKDAKITITY</sequence>
<organism evidence="2 3">
    <name type="scientific">Mycena venus</name>
    <dbReference type="NCBI Taxonomy" id="2733690"/>
    <lineage>
        <taxon>Eukaryota</taxon>
        <taxon>Fungi</taxon>
        <taxon>Dikarya</taxon>
        <taxon>Basidiomycota</taxon>
        <taxon>Agaricomycotina</taxon>
        <taxon>Agaricomycetes</taxon>
        <taxon>Agaricomycetidae</taxon>
        <taxon>Agaricales</taxon>
        <taxon>Marasmiineae</taxon>
        <taxon>Mycenaceae</taxon>
        <taxon>Mycena</taxon>
    </lineage>
</organism>
<feature type="chain" id="PRO_5034218747" evidence="1">
    <location>
        <begin position="25"/>
        <end position="301"/>
    </location>
</feature>
<evidence type="ECO:0000313" key="3">
    <source>
        <dbReference type="Proteomes" id="UP000620124"/>
    </source>
</evidence>
<reference evidence="2" key="1">
    <citation type="submission" date="2020-05" db="EMBL/GenBank/DDBJ databases">
        <title>Mycena genomes resolve the evolution of fungal bioluminescence.</title>
        <authorList>
            <person name="Tsai I.J."/>
        </authorList>
    </citation>
    <scope>NUCLEOTIDE SEQUENCE</scope>
    <source>
        <strain evidence="2">CCC161011</strain>
    </source>
</reference>
<dbReference type="EMBL" id="JACAZI010000015">
    <property type="protein sequence ID" value="KAF7344179.1"/>
    <property type="molecule type" value="Genomic_DNA"/>
</dbReference>
<keyword evidence="1" id="KW-0732">Signal</keyword>
<proteinExistence type="predicted"/>